<feature type="domain" description="Trimeric autotransporter adhesin YadA-like head" evidence="4">
    <location>
        <begin position="125"/>
        <end position="146"/>
    </location>
</feature>
<evidence type="ECO:0000256" key="2">
    <source>
        <dbReference type="ARBA" id="ARBA00022927"/>
    </source>
</evidence>
<sequence length="1377" mass="130781">MLITKKAYLAAALTSASLAALAMPTSAWAQATPNVTDECAPAIESSAGLNPEAFDPVTGAPLNAGDIIPDAVQCGIGATASGNGALAIGNGANAAFADSTVIGTDASAAARNATAIGARAQALFENSVAIGADSIANEDGTVSFGKAADPVTGLGGVTRRLTNVANGTAATDAVNVGQLNAAVLGVVAGVNPLVSFDTTTGPVAAFVSAGSNAMAIGSGSEAAGGDSVAVGKATVATGDFSVALGSDSLAQGNESVALGNKAKAESDRSTAVGASAEVTDLFSSAVGAFAKADGVRATAFGDGALSEGLQTLAVGSDAKVNATDRGIAIGGFANVAAGATGSIALGADSNVAAGVFDAVAIGSDAVADRANTVSFGAGVDAVAGVPVVKERQLVNVAAGTAATDAVNKGQLDAATVDDAFIAISAPVGSTVATAANTGAIAIGVGTEANGLQSTAMGNFAKANEVNSVALGSTANAGLTVSTATPLAGTALGVKATVRGAANNSVALGFGAIAEEADVVSVGGGPNVLPNEGPATRKIVNVTAGTAATDAVNKAQLDGSFTAANTDLTGVIDGRFDITANSTFSNAVEGVVSALGIGGAGNAFVDVNPDVVGGVVSADADASVAGSVAIGGAATASAANSVALGEGSVADVADTVSVGNATLKRKIVNVADGSANSDAATVGQLNTATAVNKFVGIDRTNFTANSIVGTDAVALGAGTNAAGLRSVAIGNGSITASGDTDVVSFGGSDKPGGAVGEKLTRRLTNVAAGTGDNDATNLGQVKLLIANAGVGGGVVVPANVFVAVKEVAGAAPAEAAVAGTIALGGGSKATLAGAVAVGEGATASAGNAAAFGAGANVGANALNSVALGSGSVASEANAVSIGSGKTGDAFATRKLVNVTAGTADTDAVNVAQLNAVKSDLKLATDDIGILKGDVLALKNAANTGGAGGGFLAVKPATGAAAAVADKDGAIALGGNALAATENAVAIGTGATAKDGAAVSIGLGNTASGNGAVAIGDPNTATGQGAVALGFTNTATGLAAVALGSESQAVGDSAFAQGNKAKAVGVSAIALGEGAVAQLDPARPLPTGANADSNIAIGRGSLANAQTTIAIGNGAIANDEDATVVGDKSQAGFHATAIGGEVIASGRGSQAFGWQTNATGNLSTALGFRANAVGGSAITVGANTRAEGASATAIGAGATANFANSTAIGTGAVTTRADQIVLGRKAVTANGVTTPGTSVTIADIAASTAAQSGPTDVMTVDAFGTIGRDPSIRASISTLNGQVANLQKGQEELFDLVSFNRKEARRGIAAASALTAAPMPSEPGKTSFVAGTAFYRGEGAFSMSFNHRLNLDIPVAFGGGFAHSGGKDTVVRAHVATEF</sequence>
<feature type="domain" description="Trimeric autotransporter adhesin YadA-like head" evidence="4">
    <location>
        <begin position="98"/>
        <end position="120"/>
    </location>
</feature>
<dbReference type="InterPro" id="IPR045584">
    <property type="entry name" value="Pilin-like"/>
</dbReference>
<feature type="domain" description="Trimeric autotransporter adhesin YadA-like head" evidence="4">
    <location>
        <begin position="858"/>
        <end position="883"/>
    </location>
</feature>
<dbReference type="GO" id="GO:0015031">
    <property type="term" value="P:protein transport"/>
    <property type="evidence" value="ECO:0007669"/>
    <property type="project" value="UniProtKB-KW"/>
</dbReference>
<evidence type="ECO:0000313" key="7">
    <source>
        <dbReference type="Proteomes" id="UP000428803"/>
    </source>
</evidence>
<feature type="signal peptide" evidence="3">
    <location>
        <begin position="1"/>
        <end position="29"/>
    </location>
</feature>
<feature type="chain" id="PRO_5026051637" description="Trimeric autotransporter adhesin YadA-like head domain-containing protein" evidence="3">
    <location>
        <begin position="30"/>
        <end position="1377"/>
    </location>
</feature>
<feature type="domain" description="Trimeric autotransporter adhesin YadA-like head" evidence="4">
    <location>
        <begin position="1019"/>
        <end position="1045"/>
    </location>
</feature>
<feature type="domain" description="Trimeric autotransporter adhesin YadA-like head" evidence="4">
    <location>
        <begin position="222"/>
        <end position="248"/>
    </location>
</feature>
<feature type="domain" description="Trimeric autotransporter adhesin YadA-like head" evidence="4">
    <location>
        <begin position="75"/>
        <end position="92"/>
    </location>
</feature>
<accession>A0A6I6L5N8</accession>
<evidence type="ECO:0000256" key="3">
    <source>
        <dbReference type="SAM" id="SignalP"/>
    </source>
</evidence>
<feature type="domain" description="Trimeric autotransporter adhesin YadA-like head" evidence="4">
    <location>
        <begin position="357"/>
        <end position="378"/>
    </location>
</feature>
<dbReference type="CDD" id="cd12820">
    <property type="entry name" value="LbR_YadA-like"/>
    <property type="match status" value="3"/>
</dbReference>
<evidence type="ECO:0000259" key="4">
    <source>
        <dbReference type="Pfam" id="PF05658"/>
    </source>
</evidence>
<feature type="domain" description="Trimeric autotransporter adhesin YadA-like head" evidence="4">
    <location>
        <begin position="818"/>
        <end position="837"/>
    </location>
</feature>
<keyword evidence="2" id="KW-0653">Protein transport</keyword>
<feature type="domain" description="Trimeric autotransporter adhesin YadA-like head" evidence="4">
    <location>
        <begin position="1047"/>
        <end position="1070"/>
    </location>
</feature>
<protein>
    <recommendedName>
        <fullName evidence="8">Trimeric autotransporter adhesin YadA-like head domain-containing protein</fullName>
    </recommendedName>
</protein>
<dbReference type="Pfam" id="PF05658">
    <property type="entry name" value="YadA_head"/>
    <property type="match status" value="18"/>
</dbReference>
<evidence type="ECO:0000259" key="5">
    <source>
        <dbReference type="Pfam" id="PF05662"/>
    </source>
</evidence>
<feature type="domain" description="Trimeric autotransporter adhesin YadA-like head" evidence="4">
    <location>
        <begin position="283"/>
        <end position="304"/>
    </location>
</feature>
<dbReference type="Pfam" id="PF05662">
    <property type="entry name" value="YadA_stalk"/>
    <property type="match status" value="6"/>
</dbReference>
<dbReference type="SUPFAM" id="SSF101967">
    <property type="entry name" value="Adhesin YadA, collagen-binding domain"/>
    <property type="match status" value="9"/>
</dbReference>
<dbReference type="InterPro" id="IPR011049">
    <property type="entry name" value="Serralysin-like_metalloprot_C"/>
</dbReference>
<dbReference type="EMBL" id="CP035733">
    <property type="protein sequence ID" value="QGY81109.1"/>
    <property type="molecule type" value="Genomic_DNA"/>
</dbReference>
<organism evidence="6 7">
    <name type="scientific">Sphingorhabdus lacus</name>
    <dbReference type="NCBI Taxonomy" id="392610"/>
    <lineage>
        <taxon>Bacteria</taxon>
        <taxon>Pseudomonadati</taxon>
        <taxon>Pseudomonadota</taxon>
        <taxon>Alphaproteobacteria</taxon>
        <taxon>Sphingomonadales</taxon>
        <taxon>Sphingomonadaceae</taxon>
        <taxon>Sphingorhabdus</taxon>
    </lineage>
</organism>
<evidence type="ECO:0000256" key="1">
    <source>
        <dbReference type="ARBA" id="ARBA00022448"/>
    </source>
</evidence>
<feature type="domain" description="Trimeric autotransporter adhesin YadA-like head" evidence="4">
    <location>
        <begin position="963"/>
        <end position="989"/>
    </location>
</feature>
<dbReference type="OrthoDB" id="6656789at2"/>
<dbReference type="InterPro" id="IPR008635">
    <property type="entry name" value="Coiled_stalk_dom"/>
</dbReference>
<dbReference type="Proteomes" id="UP000428803">
    <property type="component" value="Chromosome"/>
</dbReference>
<gene>
    <name evidence="6" type="ORF">EUU25_11055</name>
</gene>
<feature type="domain" description="Trimeric autotransporter adhesin YadA-like stalk" evidence="5">
    <location>
        <begin position="160"/>
        <end position="190"/>
    </location>
</feature>
<dbReference type="SUPFAM" id="SSF54523">
    <property type="entry name" value="Pili subunits"/>
    <property type="match status" value="1"/>
</dbReference>
<feature type="domain" description="Trimeric autotransporter adhesin YadA-like head" evidence="4">
    <location>
        <begin position="250"/>
        <end position="276"/>
    </location>
</feature>
<feature type="domain" description="Trimeric autotransporter adhesin YadA-like head" evidence="4">
    <location>
        <begin position="1142"/>
        <end position="1168"/>
    </location>
</feature>
<feature type="domain" description="Trimeric autotransporter adhesin YadA-like head" evidence="4">
    <location>
        <begin position="708"/>
        <end position="732"/>
    </location>
</feature>
<feature type="domain" description="Trimeric autotransporter adhesin YadA-like head" evidence="4">
    <location>
        <begin position="1101"/>
        <end position="1127"/>
    </location>
</feature>
<evidence type="ECO:0000313" key="6">
    <source>
        <dbReference type="EMBL" id="QGY81109.1"/>
    </source>
</evidence>
<dbReference type="Gene3D" id="2.150.10.10">
    <property type="entry name" value="Serralysin-like metalloprotease, C-terminal"/>
    <property type="match status" value="10"/>
</dbReference>
<keyword evidence="7" id="KW-1185">Reference proteome</keyword>
<dbReference type="Gene3D" id="3.30.1300.30">
    <property type="entry name" value="GSPII I/J protein-like"/>
    <property type="match status" value="1"/>
</dbReference>
<feature type="domain" description="Trimeric autotransporter adhesin YadA-like stalk" evidence="5">
    <location>
        <begin position="761"/>
        <end position="791"/>
    </location>
</feature>
<feature type="domain" description="Trimeric autotransporter adhesin YadA-like head" evidence="4">
    <location>
        <begin position="1184"/>
        <end position="1210"/>
    </location>
</feature>
<feature type="domain" description="Trimeric autotransporter adhesin YadA-like stalk" evidence="5">
    <location>
        <begin position="665"/>
        <end position="705"/>
    </location>
</feature>
<feature type="domain" description="Trimeric autotransporter adhesin YadA-like head" evidence="4">
    <location>
        <begin position="448"/>
        <end position="472"/>
    </location>
</feature>
<dbReference type="InterPro" id="IPR008640">
    <property type="entry name" value="Adhesin_Head_dom"/>
</dbReference>
<feature type="domain" description="Trimeric autotransporter adhesin YadA-like stalk" evidence="5">
    <location>
        <begin position="537"/>
        <end position="575"/>
    </location>
</feature>
<evidence type="ECO:0008006" key="8">
    <source>
        <dbReference type="Google" id="ProtNLM"/>
    </source>
</evidence>
<dbReference type="GO" id="GO:0019867">
    <property type="term" value="C:outer membrane"/>
    <property type="evidence" value="ECO:0007669"/>
    <property type="project" value="InterPro"/>
</dbReference>
<reference evidence="7" key="1">
    <citation type="submission" date="2019-01" db="EMBL/GenBank/DDBJ databases">
        <title>Sphingorhabdus lacus sp.nov., isolated from an oligotrophic freshwater lake.</title>
        <authorList>
            <person name="Park M."/>
        </authorList>
    </citation>
    <scope>NUCLEOTIDE SEQUENCE [LARGE SCALE GENOMIC DNA]</scope>
    <source>
        <strain evidence="7">IMCC1753</strain>
    </source>
</reference>
<feature type="domain" description="Trimeric autotransporter adhesin YadA-like head" evidence="4">
    <location>
        <begin position="625"/>
        <end position="644"/>
    </location>
</feature>
<keyword evidence="3" id="KW-0732">Signal</keyword>
<dbReference type="RefSeq" id="WP_158900981.1">
    <property type="nucleotide sequence ID" value="NZ_CP035733.1"/>
</dbReference>
<keyword evidence="1" id="KW-0813">Transport</keyword>
<feature type="domain" description="Trimeric autotransporter adhesin YadA-like stalk" evidence="5">
    <location>
        <begin position="893"/>
        <end position="926"/>
    </location>
</feature>
<name>A0A6I6L5N8_9SPHN</name>
<feature type="domain" description="Trimeric autotransporter adhesin YadA-like stalk" evidence="5">
    <location>
        <begin position="392"/>
        <end position="415"/>
    </location>
</feature>
<dbReference type="KEGG" id="slaa:EUU25_11055"/>
<proteinExistence type="predicted"/>